<sequence>MADSDFKVYSTPLPTERFSKRFFQNINIGHLVELRDYPTIAAESSLQTWQWSKHVPHSNIGISVIPNEVIPNARDLSRAYSGMERAWNRGARSALVMFHHEGLEYKYIYSFVKLKLIKLVNEYAGPRQELIKLLEYLGAPLVEQLGFRPVVDKFRRCLFLEGLSGFAITRCPLYKLPCLLGENWIDQDILDALIEKHYFESYAKSVPGADPAVLPPTNL</sequence>
<protein>
    <submittedName>
        <fullName evidence="1">Uncharacterized protein</fullName>
    </submittedName>
</protein>
<feature type="non-terminal residue" evidence="1">
    <location>
        <position position="219"/>
    </location>
</feature>
<evidence type="ECO:0000313" key="2">
    <source>
        <dbReference type="Proteomes" id="UP000298030"/>
    </source>
</evidence>
<gene>
    <name evidence="1" type="ORF">FA13DRAFT_1639169</name>
</gene>
<organism evidence="1 2">
    <name type="scientific">Coprinellus micaceus</name>
    <name type="common">Glistening ink-cap mushroom</name>
    <name type="synonym">Coprinus micaceus</name>
    <dbReference type="NCBI Taxonomy" id="71717"/>
    <lineage>
        <taxon>Eukaryota</taxon>
        <taxon>Fungi</taxon>
        <taxon>Dikarya</taxon>
        <taxon>Basidiomycota</taxon>
        <taxon>Agaricomycotina</taxon>
        <taxon>Agaricomycetes</taxon>
        <taxon>Agaricomycetidae</taxon>
        <taxon>Agaricales</taxon>
        <taxon>Agaricineae</taxon>
        <taxon>Psathyrellaceae</taxon>
        <taxon>Coprinellus</taxon>
    </lineage>
</organism>
<keyword evidence="2" id="KW-1185">Reference proteome</keyword>
<comment type="caution">
    <text evidence="1">The sequence shown here is derived from an EMBL/GenBank/DDBJ whole genome shotgun (WGS) entry which is preliminary data.</text>
</comment>
<proteinExistence type="predicted"/>
<dbReference type="AlphaFoldDB" id="A0A4Y7SQX0"/>
<dbReference type="STRING" id="71717.A0A4Y7SQX0"/>
<reference evidence="1 2" key="1">
    <citation type="journal article" date="2019" name="Nat. Ecol. Evol.">
        <title>Megaphylogeny resolves global patterns of mushroom evolution.</title>
        <authorList>
            <person name="Varga T."/>
            <person name="Krizsan K."/>
            <person name="Foldi C."/>
            <person name="Dima B."/>
            <person name="Sanchez-Garcia M."/>
            <person name="Sanchez-Ramirez S."/>
            <person name="Szollosi G.J."/>
            <person name="Szarkandi J.G."/>
            <person name="Papp V."/>
            <person name="Albert L."/>
            <person name="Andreopoulos W."/>
            <person name="Angelini C."/>
            <person name="Antonin V."/>
            <person name="Barry K.W."/>
            <person name="Bougher N.L."/>
            <person name="Buchanan P."/>
            <person name="Buyck B."/>
            <person name="Bense V."/>
            <person name="Catcheside P."/>
            <person name="Chovatia M."/>
            <person name="Cooper J."/>
            <person name="Damon W."/>
            <person name="Desjardin D."/>
            <person name="Finy P."/>
            <person name="Geml J."/>
            <person name="Haridas S."/>
            <person name="Hughes K."/>
            <person name="Justo A."/>
            <person name="Karasinski D."/>
            <person name="Kautmanova I."/>
            <person name="Kiss B."/>
            <person name="Kocsube S."/>
            <person name="Kotiranta H."/>
            <person name="LaButti K.M."/>
            <person name="Lechner B.E."/>
            <person name="Liimatainen K."/>
            <person name="Lipzen A."/>
            <person name="Lukacs Z."/>
            <person name="Mihaltcheva S."/>
            <person name="Morgado L.N."/>
            <person name="Niskanen T."/>
            <person name="Noordeloos M.E."/>
            <person name="Ohm R.A."/>
            <person name="Ortiz-Santana B."/>
            <person name="Ovrebo C."/>
            <person name="Racz N."/>
            <person name="Riley R."/>
            <person name="Savchenko A."/>
            <person name="Shiryaev A."/>
            <person name="Soop K."/>
            <person name="Spirin V."/>
            <person name="Szebenyi C."/>
            <person name="Tomsovsky M."/>
            <person name="Tulloss R.E."/>
            <person name="Uehling J."/>
            <person name="Grigoriev I.V."/>
            <person name="Vagvolgyi C."/>
            <person name="Papp T."/>
            <person name="Martin F.M."/>
            <person name="Miettinen O."/>
            <person name="Hibbett D.S."/>
            <person name="Nagy L.G."/>
        </authorList>
    </citation>
    <scope>NUCLEOTIDE SEQUENCE [LARGE SCALE GENOMIC DNA]</scope>
    <source>
        <strain evidence="1 2">FP101781</strain>
    </source>
</reference>
<evidence type="ECO:0000313" key="1">
    <source>
        <dbReference type="EMBL" id="TEB24048.1"/>
    </source>
</evidence>
<dbReference type="EMBL" id="QPFP01000071">
    <property type="protein sequence ID" value="TEB24048.1"/>
    <property type="molecule type" value="Genomic_DNA"/>
</dbReference>
<dbReference type="OrthoDB" id="3048892at2759"/>
<dbReference type="Proteomes" id="UP000298030">
    <property type="component" value="Unassembled WGS sequence"/>
</dbReference>
<name>A0A4Y7SQX0_COPMI</name>
<accession>A0A4Y7SQX0</accession>